<evidence type="ECO:0008006" key="5">
    <source>
        <dbReference type="Google" id="ProtNLM"/>
    </source>
</evidence>
<feature type="domain" description="Sieve element occlusion C-terminal" evidence="2">
    <location>
        <begin position="413"/>
        <end position="625"/>
    </location>
</feature>
<dbReference type="InterPro" id="IPR027942">
    <property type="entry name" value="SEO_N"/>
</dbReference>
<accession>A0ABR0U2T8</accession>
<dbReference type="Pfam" id="PF14577">
    <property type="entry name" value="SEO_C"/>
    <property type="match status" value="1"/>
</dbReference>
<comment type="caution">
    <text evidence="3">The sequence shown here is derived from an EMBL/GenBank/DDBJ whole genome shotgun (WGS) entry which is preliminary data.</text>
</comment>
<proteinExistence type="predicted"/>
<evidence type="ECO:0000313" key="3">
    <source>
        <dbReference type="EMBL" id="KAK6116562.1"/>
    </source>
</evidence>
<dbReference type="Pfam" id="PF14576">
    <property type="entry name" value="SEO_N"/>
    <property type="match status" value="1"/>
</dbReference>
<sequence>MSLSENALVDPFVFDDFLIREIVRTHDPDDRYLDSGMLLNLLESTFCCTTENVFGAKFDAIVTSDIDLIGSEEPISLILYKISSEILCQCFEDEILHRKTLFLLETLSRYRWDAKVVLALASFACSFGLFWLILQQQSDNALAVSLAILTKAIISFESLSLQHELVDDKLMDITKSKIYVATYWIFRSILVCSSEIADLSNLRLEQVHDKTVIAAWRLHSLGSKLNSLCNELGNIPIKTRFYDKLLHMFKENQDDNQNVLRTLFASQNKFPFKNSSSRDKCGIIELKNKVVILLISKPELLPIDKIFFLVHQTTDFTKTDENYAIIWVPISSSREWSRADKTSFDLFSNSLPWFSVRKPWSLDSTVINYIKHEWNFKEDPIMVVLNENGKVTNSNAMDMVWIWGHKAFPFSSSREKEMWEEANWSVDLLINGINTLSTKWVEEGKNLCIFGSDNLDWIREFNTTMKKIKSASTHLELLYVGCKNPSENMKTIIDTIDQENLCHSLTPNKVNLFWFRLETIKRSIDGQDSTARLDRIATEVTELLELNNNENWAVFGKGSSNDVIKLDQENVAQMGLFGAIRSAFEGDKKCHHNEIIPYEEGLIEKPTFCVSCKSHVEKFVLYKCDE</sequence>
<evidence type="ECO:0000259" key="2">
    <source>
        <dbReference type="Pfam" id="PF14577"/>
    </source>
</evidence>
<reference evidence="3 4" key="1">
    <citation type="journal article" date="2021" name="Comput. Struct. Biotechnol. J.">
        <title>De novo genome assembly of the potent medicinal plant Rehmannia glutinosa using nanopore technology.</title>
        <authorList>
            <person name="Ma L."/>
            <person name="Dong C."/>
            <person name="Song C."/>
            <person name="Wang X."/>
            <person name="Zheng X."/>
            <person name="Niu Y."/>
            <person name="Chen S."/>
            <person name="Feng W."/>
        </authorList>
    </citation>
    <scope>NUCLEOTIDE SEQUENCE [LARGE SCALE GENOMIC DNA]</scope>
    <source>
        <strain evidence="3">DH-2019</strain>
    </source>
</reference>
<organism evidence="3 4">
    <name type="scientific">Rehmannia glutinosa</name>
    <name type="common">Chinese foxglove</name>
    <dbReference type="NCBI Taxonomy" id="99300"/>
    <lineage>
        <taxon>Eukaryota</taxon>
        <taxon>Viridiplantae</taxon>
        <taxon>Streptophyta</taxon>
        <taxon>Embryophyta</taxon>
        <taxon>Tracheophyta</taxon>
        <taxon>Spermatophyta</taxon>
        <taxon>Magnoliopsida</taxon>
        <taxon>eudicotyledons</taxon>
        <taxon>Gunneridae</taxon>
        <taxon>Pentapetalae</taxon>
        <taxon>asterids</taxon>
        <taxon>lamiids</taxon>
        <taxon>Lamiales</taxon>
        <taxon>Orobanchaceae</taxon>
        <taxon>Rehmannieae</taxon>
        <taxon>Rehmannia</taxon>
    </lineage>
</organism>
<dbReference type="PANTHER" id="PTHR33232">
    <property type="entry name" value="PROTEIN SIEVE ELEMENT OCCLUSION B-LIKE"/>
    <property type="match status" value="1"/>
</dbReference>
<protein>
    <recommendedName>
        <fullName evidence="5">Protein SIEVE ELEMENT OCCLUSION C</fullName>
    </recommendedName>
</protein>
<dbReference type="Proteomes" id="UP001318860">
    <property type="component" value="Unassembled WGS sequence"/>
</dbReference>
<evidence type="ECO:0000313" key="4">
    <source>
        <dbReference type="Proteomes" id="UP001318860"/>
    </source>
</evidence>
<evidence type="ECO:0000259" key="1">
    <source>
        <dbReference type="Pfam" id="PF14576"/>
    </source>
</evidence>
<feature type="domain" description="Sieve element occlusion N-terminal" evidence="1">
    <location>
        <begin position="15"/>
        <end position="150"/>
    </location>
</feature>
<name>A0ABR0U2T8_REHGL</name>
<dbReference type="InterPro" id="IPR027944">
    <property type="entry name" value="SEO_C"/>
</dbReference>
<dbReference type="PANTHER" id="PTHR33232:SF11">
    <property type="entry name" value="PROTEIN SIEVE ELEMENT OCCLUSION C"/>
    <property type="match status" value="1"/>
</dbReference>
<dbReference type="InterPro" id="IPR039299">
    <property type="entry name" value="SEOA"/>
</dbReference>
<keyword evidence="4" id="KW-1185">Reference proteome</keyword>
<gene>
    <name evidence="3" type="ORF">DH2020_049668</name>
</gene>
<dbReference type="EMBL" id="JABTTQ020003489">
    <property type="protein sequence ID" value="KAK6116562.1"/>
    <property type="molecule type" value="Genomic_DNA"/>
</dbReference>